<dbReference type="InterPro" id="IPR051081">
    <property type="entry name" value="HTH_MetalResp_TranReg"/>
</dbReference>
<feature type="domain" description="HTH arsR-type" evidence="4">
    <location>
        <begin position="1"/>
        <end position="98"/>
    </location>
</feature>
<dbReference type="Pfam" id="PF01022">
    <property type="entry name" value="HTH_5"/>
    <property type="match status" value="1"/>
</dbReference>
<dbReference type="InterPro" id="IPR011991">
    <property type="entry name" value="ArsR-like_HTH"/>
</dbReference>
<dbReference type="SUPFAM" id="SSF46785">
    <property type="entry name" value="Winged helix' DNA-binding domain"/>
    <property type="match status" value="1"/>
</dbReference>
<dbReference type="PANTHER" id="PTHR33154:SF33">
    <property type="entry name" value="TRANSCRIPTIONAL REPRESSOR SDPR"/>
    <property type="match status" value="1"/>
</dbReference>
<dbReference type="GO" id="GO:0003677">
    <property type="term" value="F:DNA binding"/>
    <property type="evidence" value="ECO:0007669"/>
    <property type="project" value="UniProtKB-KW"/>
</dbReference>
<reference evidence="5" key="1">
    <citation type="journal article" date="2020" name="mSystems">
        <title>Genome- and Community-Level Interaction Insights into Carbon Utilization and Element Cycling Functions of Hydrothermarchaeota in Hydrothermal Sediment.</title>
        <authorList>
            <person name="Zhou Z."/>
            <person name="Liu Y."/>
            <person name="Xu W."/>
            <person name="Pan J."/>
            <person name="Luo Z.H."/>
            <person name="Li M."/>
        </authorList>
    </citation>
    <scope>NUCLEOTIDE SEQUENCE [LARGE SCALE GENOMIC DNA]</scope>
    <source>
        <strain evidence="5">SpSt-464</strain>
    </source>
</reference>
<dbReference type="Gene3D" id="1.10.10.10">
    <property type="entry name" value="Winged helix-like DNA-binding domain superfamily/Winged helix DNA-binding domain"/>
    <property type="match status" value="1"/>
</dbReference>
<dbReference type="AlphaFoldDB" id="A0A7C3N4W2"/>
<dbReference type="EMBL" id="DSTT01000001">
    <property type="protein sequence ID" value="HFK23058.1"/>
    <property type="molecule type" value="Genomic_DNA"/>
</dbReference>
<keyword evidence="1" id="KW-0805">Transcription regulation</keyword>
<dbReference type="NCBIfam" id="NF033788">
    <property type="entry name" value="HTH_metalloreg"/>
    <property type="match status" value="1"/>
</dbReference>
<comment type="caution">
    <text evidence="5">The sequence shown here is derived from an EMBL/GenBank/DDBJ whole genome shotgun (WGS) entry which is preliminary data.</text>
</comment>
<accession>A0A7C3N4W2</accession>
<dbReference type="InterPro" id="IPR001845">
    <property type="entry name" value="HTH_ArsR_DNA-bd_dom"/>
</dbReference>
<evidence type="ECO:0000259" key="4">
    <source>
        <dbReference type="PROSITE" id="PS50987"/>
    </source>
</evidence>
<dbReference type="InterPro" id="IPR036390">
    <property type="entry name" value="WH_DNA-bd_sf"/>
</dbReference>
<evidence type="ECO:0000256" key="1">
    <source>
        <dbReference type="ARBA" id="ARBA00023015"/>
    </source>
</evidence>
<evidence type="ECO:0000256" key="2">
    <source>
        <dbReference type="ARBA" id="ARBA00023125"/>
    </source>
</evidence>
<name>A0A7C3N4W2_UNCW3</name>
<dbReference type="SMART" id="SM00418">
    <property type="entry name" value="HTH_ARSR"/>
    <property type="match status" value="1"/>
</dbReference>
<keyword evidence="3" id="KW-0804">Transcription</keyword>
<evidence type="ECO:0000313" key="5">
    <source>
        <dbReference type="EMBL" id="HFK23058.1"/>
    </source>
</evidence>
<keyword evidence="2" id="KW-0238">DNA-binding</keyword>
<dbReference type="PROSITE" id="PS50987">
    <property type="entry name" value="HTH_ARSR_2"/>
    <property type="match status" value="1"/>
</dbReference>
<evidence type="ECO:0000256" key="3">
    <source>
        <dbReference type="ARBA" id="ARBA00023163"/>
    </source>
</evidence>
<dbReference type="PRINTS" id="PR00778">
    <property type="entry name" value="HTHARSR"/>
</dbReference>
<organism evidence="5">
    <name type="scientific">candidate division WOR-3 bacterium</name>
    <dbReference type="NCBI Taxonomy" id="2052148"/>
    <lineage>
        <taxon>Bacteria</taxon>
        <taxon>Bacteria division WOR-3</taxon>
    </lineage>
</organism>
<dbReference type="InterPro" id="IPR036388">
    <property type="entry name" value="WH-like_DNA-bd_sf"/>
</dbReference>
<dbReference type="GO" id="GO:0003700">
    <property type="term" value="F:DNA-binding transcription factor activity"/>
    <property type="evidence" value="ECO:0007669"/>
    <property type="project" value="InterPro"/>
</dbReference>
<protein>
    <submittedName>
        <fullName evidence="5">ArsR family transcriptional regulator</fullName>
    </submittedName>
</protein>
<sequence length="104" mass="12189">MKKNDYILKRFKALSDRTRLEILSLLIQKKMCVCELSKILNMSQPRVSRHLKILTDSGILNHEKTAQKVFYSINSKDPINVKFLTIVKKGKYEKRKNKNSICMC</sequence>
<dbReference type="CDD" id="cd00090">
    <property type="entry name" value="HTH_ARSR"/>
    <property type="match status" value="1"/>
</dbReference>
<gene>
    <name evidence="5" type="ORF">ENS15_00175</name>
</gene>
<proteinExistence type="predicted"/>
<dbReference type="PANTHER" id="PTHR33154">
    <property type="entry name" value="TRANSCRIPTIONAL REGULATOR, ARSR FAMILY"/>
    <property type="match status" value="1"/>
</dbReference>